<dbReference type="AlphaFoldDB" id="A0A0B0PQB8"/>
<name>A0A0B0PQB8_GOSAR</name>
<dbReference type="Proteomes" id="UP000032142">
    <property type="component" value="Unassembled WGS sequence"/>
</dbReference>
<proteinExistence type="predicted"/>
<accession>A0A0B0PQB8</accession>
<evidence type="ECO:0000313" key="2">
    <source>
        <dbReference type="Proteomes" id="UP000032142"/>
    </source>
</evidence>
<dbReference type="EMBL" id="KN439682">
    <property type="protein sequence ID" value="KHG27047.1"/>
    <property type="molecule type" value="Genomic_DNA"/>
</dbReference>
<keyword evidence="2" id="KW-1185">Reference proteome</keyword>
<sequence>MCASKTVDRYVISICVYE</sequence>
<evidence type="ECO:0000313" key="1">
    <source>
        <dbReference type="EMBL" id="KHG27047.1"/>
    </source>
</evidence>
<protein>
    <submittedName>
        <fullName evidence="1">Uncharacterized protein</fullName>
    </submittedName>
</protein>
<reference evidence="2" key="1">
    <citation type="submission" date="2014-09" db="EMBL/GenBank/DDBJ databases">
        <authorList>
            <person name="Mudge J."/>
            <person name="Ramaraj T."/>
            <person name="Lindquist I.E."/>
            <person name="Bharti A.K."/>
            <person name="Sundararajan A."/>
            <person name="Cameron C.T."/>
            <person name="Woodward J.E."/>
            <person name="May G.D."/>
            <person name="Brubaker C."/>
            <person name="Broadhvest J."/>
            <person name="Wilkins T.A."/>
        </authorList>
    </citation>
    <scope>NUCLEOTIDE SEQUENCE</scope>
    <source>
        <strain evidence="2">cv. AKA8401</strain>
    </source>
</reference>
<gene>
    <name evidence="1" type="ORF">F383_33546</name>
</gene>
<organism evidence="1 2">
    <name type="scientific">Gossypium arboreum</name>
    <name type="common">Tree cotton</name>
    <name type="synonym">Gossypium nanking</name>
    <dbReference type="NCBI Taxonomy" id="29729"/>
    <lineage>
        <taxon>Eukaryota</taxon>
        <taxon>Viridiplantae</taxon>
        <taxon>Streptophyta</taxon>
        <taxon>Embryophyta</taxon>
        <taxon>Tracheophyta</taxon>
        <taxon>Spermatophyta</taxon>
        <taxon>Magnoliopsida</taxon>
        <taxon>eudicotyledons</taxon>
        <taxon>Gunneridae</taxon>
        <taxon>Pentapetalae</taxon>
        <taxon>rosids</taxon>
        <taxon>malvids</taxon>
        <taxon>Malvales</taxon>
        <taxon>Malvaceae</taxon>
        <taxon>Malvoideae</taxon>
        <taxon>Gossypium</taxon>
    </lineage>
</organism>